<dbReference type="CDD" id="cd01189">
    <property type="entry name" value="INT_ICEBs1_C_like"/>
    <property type="match status" value="1"/>
</dbReference>
<dbReference type="PROSITE" id="PS51900">
    <property type="entry name" value="CB"/>
    <property type="match status" value="1"/>
</dbReference>
<evidence type="ECO:0000256" key="3">
    <source>
        <dbReference type="ARBA" id="ARBA00023172"/>
    </source>
</evidence>
<dbReference type="AlphaFoldDB" id="A0A164HCV9"/>
<keyword evidence="8" id="KW-1185">Reference proteome</keyword>
<dbReference type="PROSITE" id="PS51898">
    <property type="entry name" value="TYR_RECOMBINASE"/>
    <property type="match status" value="1"/>
</dbReference>
<dbReference type="GO" id="GO:0015074">
    <property type="term" value="P:DNA integration"/>
    <property type="evidence" value="ECO:0007669"/>
    <property type="project" value="InterPro"/>
</dbReference>
<dbReference type="GO" id="GO:0006310">
    <property type="term" value="P:DNA recombination"/>
    <property type="evidence" value="ECO:0007669"/>
    <property type="project" value="UniProtKB-KW"/>
</dbReference>
<dbReference type="InterPro" id="IPR010998">
    <property type="entry name" value="Integrase_recombinase_N"/>
</dbReference>
<organism evidence="7 8">
    <name type="scientific">Nocardia terpenica</name>
    <dbReference type="NCBI Taxonomy" id="455432"/>
    <lineage>
        <taxon>Bacteria</taxon>
        <taxon>Bacillati</taxon>
        <taxon>Actinomycetota</taxon>
        <taxon>Actinomycetes</taxon>
        <taxon>Mycobacteriales</taxon>
        <taxon>Nocardiaceae</taxon>
        <taxon>Nocardia</taxon>
    </lineage>
</organism>
<dbReference type="PANTHER" id="PTHR30349">
    <property type="entry name" value="PHAGE INTEGRASE-RELATED"/>
    <property type="match status" value="1"/>
</dbReference>
<evidence type="ECO:0000256" key="4">
    <source>
        <dbReference type="PROSITE-ProRule" id="PRU01248"/>
    </source>
</evidence>
<proteinExistence type="inferred from homology"/>
<evidence type="ECO:0000313" key="8">
    <source>
        <dbReference type="Proteomes" id="UP000076512"/>
    </source>
</evidence>
<dbReference type="EMBL" id="LWGR01000021">
    <property type="protein sequence ID" value="KZM68403.1"/>
    <property type="molecule type" value="Genomic_DNA"/>
</dbReference>
<feature type="domain" description="Core-binding (CB)" evidence="6">
    <location>
        <begin position="50"/>
        <end position="131"/>
    </location>
</feature>
<evidence type="ECO:0000259" key="6">
    <source>
        <dbReference type="PROSITE" id="PS51900"/>
    </source>
</evidence>
<keyword evidence="3" id="KW-0233">DNA recombination</keyword>
<dbReference type="GO" id="GO:0003677">
    <property type="term" value="F:DNA binding"/>
    <property type="evidence" value="ECO:0007669"/>
    <property type="project" value="UniProtKB-UniRule"/>
</dbReference>
<dbReference type="Gene3D" id="1.10.150.130">
    <property type="match status" value="1"/>
</dbReference>
<evidence type="ECO:0000256" key="2">
    <source>
        <dbReference type="ARBA" id="ARBA00023125"/>
    </source>
</evidence>
<gene>
    <name evidence="7" type="ORF">AWN90_10980</name>
</gene>
<dbReference type="RefSeq" id="WP_067579969.1">
    <property type="nucleotide sequence ID" value="NZ_JABMCZ010000002.1"/>
</dbReference>
<dbReference type="Proteomes" id="UP000076512">
    <property type="component" value="Unassembled WGS sequence"/>
</dbReference>
<evidence type="ECO:0000256" key="1">
    <source>
        <dbReference type="ARBA" id="ARBA00008857"/>
    </source>
</evidence>
<accession>A0A164HCV9</accession>
<dbReference type="InterPro" id="IPR011010">
    <property type="entry name" value="DNA_brk_join_enz"/>
</dbReference>
<dbReference type="InterPro" id="IPR013762">
    <property type="entry name" value="Integrase-like_cat_sf"/>
</dbReference>
<dbReference type="SUPFAM" id="SSF56349">
    <property type="entry name" value="DNA breaking-rejoining enzymes"/>
    <property type="match status" value="1"/>
</dbReference>
<name>A0A164HCV9_9NOCA</name>
<keyword evidence="2 4" id="KW-0238">DNA-binding</keyword>
<dbReference type="InterPro" id="IPR002104">
    <property type="entry name" value="Integrase_catalytic"/>
</dbReference>
<sequence>MLFRHHGKQSSQSFDDPVAARRWQLLLDQVGPDKALEVLAAEASGTMAPVTVAEWAEHYIGHLTGIGRKALHDYRTYVRRDIAPVMGQLPLLAVDRDVIAEWVNGLESKGLAAKTIANKHGFLFAMFKAAVADGKIPTNPCAGTRLPRSLAPEMVFLTQDEFAALHDAMTERYRVLLRLLVASGARLGEVTALTVGDIDPDRQTARISKAWKPDGRGGAILGPPKTRRSLRTVNLPAELITDLRLDRPAHQLLFENARGGPVRQDTLRSRWNAAIRSLVHLDDRGRVVTDHLHGKRPRIHDLRHTCASWMIAAGIPLPVIQAHLGHESIKTTVDTYGHLDRHAHASAAAAIAAMLPATSGPAHPAPPAATGRGVGRMRGALAPVVSAPEPEAA</sequence>
<dbReference type="InterPro" id="IPR044068">
    <property type="entry name" value="CB"/>
</dbReference>
<dbReference type="PANTHER" id="PTHR30349:SF64">
    <property type="entry name" value="PROPHAGE INTEGRASE INTD-RELATED"/>
    <property type="match status" value="1"/>
</dbReference>
<feature type="domain" description="Tyr recombinase" evidence="5">
    <location>
        <begin position="152"/>
        <end position="350"/>
    </location>
</feature>
<dbReference type="InterPro" id="IPR050090">
    <property type="entry name" value="Tyrosine_recombinase_XerCD"/>
</dbReference>
<reference evidence="7 8" key="1">
    <citation type="submission" date="2016-04" db="EMBL/GenBank/DDBJ databases">
        <authorList>
            <person name="Evans L.H."/>
            <person name="Alamgir A."/>
            <person name="Owens N."/>
            <person name="Weber N.D."/>
            <person name="Virtaneva K."/>
            <person name="Barbian K."/>
            <person name="Babar A."/>
            <person name="Rosenke K."/>
        </authorList>
    </citation>
    <scope>NUCLEOTIDE SEQUENCE [LARGE SCALE GENOMIC DNA]</scope>
    <source>
        <strain evidence="7 8">IFM 0406</strain>
    </source>
</reference>
<dbReference type="STRING" id="455432.AWN90_10980"/>
<dbReference type="Gene3D" id="1.10.443.10">
    <property type="entry name" value="Intergrase catalytic core"/>
    <property type="match status" value="1"/>
</dbReference>
<comment type="caution">
    <text evidence="7">The sequence shown here is derived from an EMBL/GenBank/DDBJ whole genome shotgun (WGS) entry which is preliminary data.</text>
</comment>
<protein>
    <recommendedName>
        <fullName evidence="9">Integrase</fullName>
    </recommendedName>
</protein>
<comment type="similarity">
    <text evidence="1">Belongs to the 'phage' integrase family.</text>
</comment>
<dbReference type="Pfam" id="PF00589">
    <property type="entry name" value="Phage_integrase"/>
    <property type="match status" value="1"/>
</dbReference>
<evidence type="ECO:0000259" key="5">
    <source>
        <dbReference type="PROSITE" id="PS51898"/>
    </source>
</evidence>
<evidence type="ECO:0000313" key="7">
    <source>
        <dbReference type="EMBL" id="KZM68403.1"/>
    </source>
</evidence>
<evidence type="ECO:0008006" key="9">
    <source>
        <dbReference type="Google" id="ProtNLM"/>
    </source>
</evidence>